<keyword evidence="1" id="KW-0489">Methyltransferase</keyword>
<evidence type="ECO:0000256" key="2">
    <source>
        <dbReference type="ARBA" id="ARBA00022679"/>
    </source>
</evidence>
<reference evidence="3" key="1">
    <citation type="submission" date="2018-05" db="EMBL/GenBank/DDBJ databases">
        <authorList>
            <person name="Lanie J.A."/>
            <person name="Ng W.-L."/>
            <person name="Kazmierczak K.M."/>
            <person name="Andrzejewski T.M."/>
            <person name="Davidsen T.M."/>
            <person name="Wayne K.J."/>
            <person name="Tettelin H."/>
            <person name="Glass J.I."/>
            <person name="Rusch D."/>
            <person name="Podicherti R."/>
            <person name="Tsui H.-C.T."/>
            <person name="Winkler M.E."/>
        </authorList>
    </citation>
    <scope>NUCLEOTIDE SEQUENCE</scope>
</reference>
<dbReference type="InterPro" id="IPR029063">
    <property type="entry name" value="SAM-dependent_MTases_sf"/>
</dbReference>
<dbReference type="Gene3D" id="3.40.50.150">
    <property type="entry name" value="Vaccinia Virus protein VP39"/>
    <property type="match status" value="1"/>
</dbReference>
<dbReference type="PANTHER" id="PTHR43542">
    <property type="entry name" value="METHYLTRANSFERASE"/>
    <property type="match status" value="1"/>
</dbReference>
<dbReference type="NCBIfam" id="TIGR00095">
    <property type="entry name" value="16S rRNA (guanine(966)-N(2))-methyltransferase RsmD"/>
    <property type="match status" value="1"/>
</dbReference>
<gene>
    <name evidence="3" type="ORF">METZ01_LOCUS361540</name>
</gene>
<accession>A0A382SFQ2</accession>
<dbReference type="CDD" id="cd02440">
    <property type="entry name" value="AdoMet_MTases"/>
    <property type="match status" value="1"/>
</dbReference>
<keyword evidence="2" id="KW-0808">Transferase</keyword>
<dbReference type="InterPro" id="IPR002052">
    <property type="entry name" value="DNA_methylase_N6_adenine_CS"/>
</dbReference>
<dbReference type="PROSITE" id="PS00092">
    <property type="entry name" value="N6_MTASE"/>
    <property type="match status" value="1"/>
</dbReference>
<protein>
    <recommendedName>
        <fullName evidence="4">16S rRNA (Guanine(966)-N(2))-methyltransferase RsmD</fullName>
    </recommendedName>
</protein>
<dbReference type="Pfam" id="PF03602">
    <property type="entry name" value="Cons_hypoth95"/>
    <property type="match status" value="1"/>
</dbReference>
<dbReference type="GO" id="GO:0031167">
    <property type="term" value="P:rRNA methylation"/>
    <property type="evidence" value="ECO:0007669"/>
    <property type="project" value="InterPro"/>
</dbReference>
<feature type="non-terminal residue" evidence="3">
    <location>
        <position position="132"/>
    </location>
</feature>
<dbReference type="AlphaFoldDB" id="A0A382SFQ2"/>
<sequence length="132" mass="15306">MRIIAGKLKGSTLHIPKDKNTRPLKDLTRESIFNLLTHSNKISFQFEQSNILDLYAGTGSFGLECLSRQAKSVCFVEKEKNVIKILEKNVKKLKLEKKTKIFFNDVFNLIEKKNISDSKFHLIFFDPPFRNT</sequence>
<dbReference type="SUPFAM" id="SSF53335">
    <property type="entry name" value="S-adenosyl-L-methionine-dependent methyltransferases"/>
    <property type="match status" value="1"/>
</dbReference>
<evidence type="ECO:0008006" key="4">
    <source>
        <dbReference type="Google" id="ProtNLM"/>
    </source>
</evidence>
<organism evidence="3">
    <name type="scientific">marine metagenome</name>
    <dbReference type="NCBI Taxonomy" id="408172"/>
    <lineage>
        <taxon>unclassified sequences</taxon>
        <taxon>metagenomes</taxon>
        <taxon>ecological metagenomes</taxon>
    </lineage>
</organism>
<dbReference type="GO" id="GO:0003676">
    <property type="term" value="F:nucleic acid binding"/>
    <property type="evidence" value="ECO:0007669"/>
    <property type="project" value="InterPro"/>
</dbReference>
<dbReference type="PANTHER" id="PTHR43542:SF1">
    <property type="entry name" value="METHYLTRANSFERASE"/>
    <property type="match status" value="1"/>
</dbReference>
<evidence type="ECO:0000256" key="1">
    <source>
        <dbReference type="ARBA" id="ARBA00022603"/>
    </source>
</evidence>
<evidence type="ECO:0000313" key="3">
    <source>
        <dbReference type="EMBL" id="SVD08686.1"/>
    </source>
</evidence>
<dbReference type="EMBL" id="UINC01128741">
    <property type="protein sequence ID" value="SVD08686.1"/>
    <property type="molecule type" value="Genomic_DNA"/>
</dbReference>
<dbReference type="GO" id="GO:0008168">
    <property type="term" value="F:methyltransferase activity"/>
    <property type="evidence" value="ECO:0007669"/>
    <property type="project" value="UniProtKB-KW"/>
</dbReference>
<name>A0A382SFQ2_9ZZZZ</name>
<dbReference type="InterPro" id="IPR004398">
    <property type="entry name" value="RNA_MeTrfase_RsmD"/>
</dbReference>
<proteinExistence type="predicted"/>